<evidence type="ECO:0000313" key="2">
    <source>
        <dbReference type="Proteomes" id="UP000737612"/>
    </source>
</evidence>
<dbReference type="EMBL" id="JAFHBD010000002">
    <property type="protein sequence ID" value="MBN2952033.1"/>
    <property type="molecule type" value="Genomic_DNA"/>
</dbReference>
<dbReference type="Gene3D" id="3.40.50.300">
    <property type="entry name" value="P-loop containing nucleotide triphosphate hydrolases"/>
    <property type="match status" value="2"/>
</dbReference>
<reference evidence="1" key="1">
    <citation type="submission" date="2021-02" db="EMBL/GenBank/DDBJ databases">
        <title>Metagenome-assembled genomes from human diarrheal sample B26.</title>
        <authorList>
            <person name="Ateba T.P."/>
            <person name="Alayande K.A."/>
            <person name="Mwanza M."/>
        </authorList>
    </citation>
    <scope>NUCLEOTIDE SEQUENCE</scope>
    <source>
        <strain evidence="1">06WH</strain>
    </source>
</reference>
<dbReference type="RefSeq" id="WP_055218986.1">
    <property type="nucleotide sequence ID" value="NZ_CABJFB010000011.1"/>
</dbReference>
<name>A0A174NXB3_9FIRM</name>
<dbReference type="InterPro" id="IPR016195">
    <property type="entry name" value="Pol/histidinol_Pase-like"/>
</dbReference>
<proteinExistence type="predicted"/>
<sequence>MFESGLEFLRADFHLHTQKDKEFSYSGEPNDFVKSYISALKQANISVGVITNHNKFDKDEYKALKRAASKEKIFILPGVELTVKEGANGIHTLIVFNPDEWLENGNNHIQTFLTAAFATISNPENRNTKCCYDLKSTLEKLEEYGKDYFVIFAHVDQGSGLFNECGGGLLESLSGLAPFRKRVLGIQKSRTRDNINKFNRCFGYIPALIEGSDPKSLKDIGKGDKQTYLKIGEYSYAAIKFALQDYKSRVAESLPERRHGYIESISFQGGKFDGQTIRFSSELNSLIGIRGSGKSSVLEAIRYIFDLPLQTDKEYKESLIKNIFGSGGKATLSVVDKHGKHYIVSRIYGEQSNVIDENGLDLNIQPSSLFDGIQYFGQKDLSNSADHENGLLEKLVGGKIGKSAEITSCVKELTTSVSQLLDANKIPEQIEECKIKESEVEHKMSIYKEKGVAEKLKKQTGYTTDKAKLDSVKGRIDSAVRELKKCYDNNKDVTLGLQGVESVYNSDIIKKASDILSAIGNEILKIGEAVTQIESNSLEFADVVEMLSKKIDGLSDEFAEIKREIKDDTLDIDGFVKMTEELEKYKENLKQLNERAKSKKQIESAFKKAMRERNDILLEQFNAYKLEIQKINESQNELKITIDFKGDRDNFKSQMKTDFRGSGISEIKYQYLCDTFRDYVELIEDWILCDGMKIKEIISSSEYTKLDKKLQDQYADLLKNQVSNNVEIYYHDKLLRHHSIGQRASALILFILMQSDNDIILIDQPEDDLDNKIIYDEVITAIAKKKQDIQFIFATHNANIPVLGDAERIFVVEYQDTTIDISQGNIDLKSTHKQIVDIMEGGEEAFDKRQLIYTSWK</sequence>
<dbReference type="SUPFAM" id="SSF89550">
    <property type="entry name" value="PHP domain-like"/>
    <property type="match status" value="1"/>
</dbReference>
<dbReference type="OrthoDB" id="9791620at2"/>
<protein>
    <submittedName>
        <fullName evidence="1">AAA family ATPase</fullName>
    </submittedName>
</protein>
<organism evidence="1 2">
    <name type="scientific">Fusicatenibacter saccharivorans</name>
    <dbReference type="NCBI Taxonomy" id="1150298"/>
    <lineage>
        <taxon>Bacteria</taxon>
        <taxon>Bacillati</taxon>
        <taxon>Bacillota</taxon>
        <taxon>Clostridia</taxon>
        <taxon>Lachnospirales</taxon>
        <taxon>Lachnospiraceae</taxon>
        <taxon>Fusicatenibacter</taxon>
    </lineage>
</organism>
<dbReference type="InterPro" id="IPR027417">
    <property type="entry name" value="P-loop_NTPase"/>
</dbReference>
<dbReference type="Gene3D" id="3.20.20.140">
    <property type="entry name" value="Metal-dependent hydrolases"/>
    <property type="match status" value="1"/>
</dbReference>
<dbReference type="Proteomes" id="UP000737612">
    <property type="component" value="Unassembled WGS sequence"/>
</dbReference>
<gene>
    <name evidence="1" type="ORF">JTJ23_00215</name>
</gene>
<dbReference type="GO" id="GO:0006302">
    <property type="term" value="P:double-strand break repair"/>
    <property type="evidence" value="ECO:0007669"/>
    <property type="project" value="TreeGrafter"/>
</dbReference>
<dbReference type="NCBIfam" id="NF045780">
    <property type="entry name" value="TrlF_fam_ATP"/>
    <property type="match status" value="1"/>
</dbReference>
<dbReference type="PANTHER" id="PTHR32182">
    <property type="entry name" value="DNA REPLICATION AND REPAIR PROTEIN RECF"/>
    <property type="match status" value="1"/>
</dbReference>
<dbReference type="GO" id="GO:0000731">
    <property type="term" value="P:DNA synthesis involved in DNA repair"/>
    <property type="evidence" value="ECO:0007669"/>
    <property type="project" value="TreeGrafter"/>
</dbReference>
<accession>A0A174NXB3</accession>
<dbReference type="AlphaFoldDB" id="A0A174NXB3"/>
<comment type="caution">
    <text evidence="1">The sequence shown here is derived from an EMBL/GenBank/DDBJ whole genome shotgun (WGS) entry which is preliminary data.</text>
</comment>
<evidence type="ECO:0000313" key="1">
    <source>
        <dbReference type="EMBL" id="MBN2952033.1"/>
    </source>
</evidence>
<dbReference type="PANTHER" id="PTHR32182:SF0">
    <property type="entry name" value="DNA REPLICATION AND REPAIR PROTEIN RECF"/>
    <property type="match status" value="1"/>
</dbReference>
<dbReference type="SUPFAM" id="SSF52540">
    <property type="entry name" value="P-loop containing nucleoside triphosphate hydrolases"/>
    <property type="match status" value="1"/>
</dbReference>
<dbReference type="InterPro" id="IPR054787">
    <property type="entry name" value="TrlF_ATPase"/>
</dbReference>